<gene>
    <name evidence="1" type="ORF">SAMN04489760_1291</name>
    <name evidence="2" type="ORF">SAMN04489760_13332</name>
</gene>
<sequence length="46" mass="5541">MAAERLSMRTIKEVLRLKWEKKFSNKQIEQSCKIARSTIREYLVRA</sequence>
<evidence type="ECO:0000313" key="2">
    <source>
        <dbReference type="EMBL" id="SEM67736.1"/>
    </source>
</evidence>
<organism evidence="1 3">
    <name type="scientific">Syntrophus gentianae</name>
    <dbReference type="NCBI Taxonomy" id="43775"/>
    <lineage>
        <taxon>Bacteria</taxon>
        <taxon>Pseudomonadati</taxon>
        <taxon>Thermodesulfobacteriota</taxon>
        <taxon>Syntrophia</taxon>
        <taxon>Syntrophales</taxon>
        <taxon>Syntrophaceae</taxon>
        <taxon>Syntrophus</taxon>
    </lineage>
</organism>
<proteinExistence type="predicted"/>
<evidence type="ECO:0000313" key="1">
    <source>
        <dbReference type="EMBL" id="SEM63887.1"/>
    </source>
</evidence>
<evidence type="ECO:0008006" key="4">
    <source>
        <dbReference type="Google" id="ProtNLM"/>
    </source>
</evidence>
<evidence type="ECO:0000313" key="3">
    <source>
        <dbReference type="Proteomes" id="UP000198744"/>
    </source>
</evidence>
<feature type="non-terminal residue" evidence="1">
    <location>
        <position position="46"/>
    </location>
</feature>
<dbReference type="EMBL" id="FOBS01000033">
    <property type="protein sequence ID" value="SEM67736.1"/>
    <property type="molecule type" value="Genomic_DNA"/>
</dbReference>
<accession>A0A1H8A2W8</accession>
<protein>
    <recommendedName>
        <fullName evidence="4">Homeodomain-like domain-containing protein</fullName>
    </recommendedName>
</protein>
<dbReference type="AlphaFoldDB" id="A0A1H8A2W8"/>
<dbReference type="EMBL" id="FOBS01000029">
    <property type="protein sequence ID" value="SEM63887.1"/>
    <property type="molecule type" value="Genomic_DNA"/>
</dbReference>
<keyword evidence="3" id="KW-1185">Reference proteome</keyword>
<name>A0A1H8A2W8_9BACT</name>
<reference evidence="1 3" key="1">
    <citation type="submission" date="2016-10" db="EMBL/GenBank/DDBJ databases">
        <authorList>
            <person name="de Groot N.N."/>
        </authorList>
    </citation>
    <scope>NUCLEOTIDE SEQUENCE [LARGE SCALE GENOMIC DNA]</scope>
    <source>
        <strain evidence="1 3">DSM 8423</strain>
    </source>
</reference>
<dbReference type="Proteomes" id="UP000198744">
    <property type="component" value="Unassembled WGS sequence"/>
</dbReference>